<protein>
    <recommendedName>
        <fullName evidence="3">Origin recognition complex subunit 1</fullName>
    </recommendedName>
</protein>
<feature type="compositionally biased region" description="Basic and acidic residues" evidence="7">
    <location>
        <begin position="271"/>
        <end position="283"/>
    </location>
</feature>
<dbReference type="PANTHER" id="PTHR10763">
    <property type="entry name" value="CELL DIVISION CONTROL PROTEIN 6-RELATED"/>
    <property type="match status" value="1"/>
</dbReference>
<dbReference type="PROSITE" id="PS51038">
    <property type="entry name" value="BAH"/>
    <property type="match status" value="1"/>
</dbReference>
<feature type="region of interest" description="Disordered" evidence="7">
    <location>
        <begin position="658"/>
        <end position="827"/>
    </location>
</feature>
<feature type="region of interest" description="Disordered" evidence="7">
    <location>
        <begin position="424"/>
        <end position="504"/>
    </location>
</feature>
<keyword evidence="4" id="KW-0235">DNA replication</keyword>
<dbReference type="Pfam" id="PF01426">
    <property type="entry name" value="BAH"/>
    <property type="match status" value="1"/>
</dbReference>
<dbReference type="PANTHER" id="PTHR10763:SF23">
    <property type="entry name" value="ORIGIN RECOGNITION COMPLEX SUBUNIT 1"/>
    <property type="match status" value="1"/>
</dbReference>
<dbReference type="InterPro" id="IPR001025">
    <property type="entry name" value="BAH_dom"/>
</dbReference>
<sequence length="1213" mass="136002">MIAKCTKKFVFGSLRAEVGDFVLILNPDSANTQPPDGCDVAQILELYEKDQEDTCHAVVKWFSRPQELPKRLIKSLPLDKTVEVVQDDRDFTNDVDIEEIFSKCLVVGAKVDDEPRKIANKMKRDTSLPVFVCRYKLEVADQSKKIEPYLSDREKRIISSTSPSKRAVTNKSKTNEAASSNIESCAKLGSEKEKGSTKKITETAVNGNNDTCNSYVTADMKNNIRRNLKRCFVKICPIESENKLKERVKTKASEAVSVKPGFVFVNKFSEEKNEKEESADGREGSCSPAMPHTEPVLKWCGVRDGQGHLKVMEVPITTPELNRKPLQSIGSEKNIRILEVIDMTSESEDEAENNSTEKEKKNRDVKLNTLDKSKGKSALGSKDVVHKAKLKDGDISRLLDDEESNDGMFILDDDAEGESKVKNHFNLKPGYSTPVKLTPSKSHSNSKSKSFAKKTPKTTTDSGSKQIAKVVGSVDRTTKSSNVNTGNDSQKTSSIVKTSRQTLPSALRQDDKEIIEHLDSDAMLLHGNTIETINNYKNVHISAKKLSLGEKEMDTETEVVVKNEKTDVRSPRNKKPTLSAADLRVAGSSSIVEVKAIHKAEVINRYLESMDCSSPSRVRNNRQRNKEHWISVLEENEDGDASSCSSSVRLKLCRTKPRVEKSIKQETPSTTRRRRKRVICDSDTDSSESPHRSKSKRHKRAVSSDSDDDYVPSVQSKSKLHKRGTVCTNDNSEDECLNDLKSKLQRTNEPHTPRTPKTDSRNSPCVRTSSRKRKPNKRYDNDWTTPLTTPVPSQKKQDTHATPVTPKTPKAKANVQASTTASKKNSARRLLLTPSMPTRTSCVSTPGSVLEEARARLHVSAVPKSLPCREKEFENIYRFVEDKLLDKTGGCMYISGVPGTGKTATVKELVRSLQQAVSRGDLPAFEFVELNGMRLTEPRQAYVQLLKSLTNQTMTSEQAQQVLERRFSAHTRKATLLLVDEVRSHIGTFAAQLLYCSCESYVSCSHLDLLWTRRQDVVYNLLDWPTRSASRLIVLTIANTMDLPERLLMGRVTSRLGLTRVTFHPYSHKQLQEIVMSRLKGLEVFDPDAVQLVARKVAAVSGDARRALDICRRAAELVEIDKKDGNEIVTMQHVDQALYEMIASPKVQAIKFCSKMEQLFLQAVAAEVQRTGVEETVFEKVFIQLRTLCVFDGTYFSCNNGRVTDRNDEEIRY</sequence>
<accession>A0ABQ8TNZ1</accession>
<feature type="region of interest" description="Disordered" evidence="7">
    <location>
        <begin position="160"/>
        <end position="180"/>
    </location>
</feature>
<evidence type="ECO:0000256" key="2">
    <source>
        <dbReference type="ARBA" id="ARBA00008398"/>
    </source>
</evidence>
<dbReference type="SMART" id="SM00439">
    <property type="entry name" value="BAH"/>
    <property type="match status" value="1"/>
</dbReference>
<comment type="similarity">
    <text evidence="2">Belongs to the ORC1 family.</text>
</comment>
<dbReference type="EMBL" id="JAJSOF020000005">
    <property type="protein sequence ID" value="KAJ4447105.1"/>
    <property type="molecule type" value="Genomic_DNA"/>
</dbReference>
<gene>
    <name evidence="9" type="ORF">ANN_09105</name>
</gene>
<evidence type="ECO:0000256" key="4">
    <source>
        <dbReference type="ARBA" id="ARBA00022705"/>
    </source>
</evidence>
<dbReference type="InterPro" id="IPR050311">
    <property type="entry name" value="ORC1/CDC6"/>
</dbReference>
<dbReference type="SMART" id="SM00382">
    <property type="entry name" value="AAA"/>
    <property type="match status" value="1"/>
</dbReference>
<feature type="compositionally biased region" description="Polar residues" evidence="7">
    <location>
        <begin position="479"/>
        <end position="504"/>
    </location>
</feature>
<dbReference type="SUPFAM" id="SSF52540">
    <property type="entry name" value="P-loop containing nucleoside triphosphate hydrolases"/>
    <property type="match status" value="1"/>
</dbReference>
<keyword evidence="6" id="KW-0539">Nucleus</keyword>
<feature type="compositionally biased region" description="Basic residues" evidence="7">
    <location>
        <begin position="444"/>
        <end position="456"/>
    </location>
</feature>
<evidence type="ECO:0000256" key="5">
    <source>
        <dbReference type="ARBA" id="ARBA00023125"/>
    </source>
</evidence>
<dbReference type="Gene3D" id="1.10.8.60">
    <property type="match status" value="1"/>
</dbReference>
<evidence type="ECO:0000259" key="8">
    <source>
        <dbReference type="PROSITE" id="PS51038"/>
    </source>
</evidence>
<reference evidence="9 10" key="1">
    <citation type="journal article" date="2022" name="Allergy">
        <title>Genome assembly and annotation of Periplaneta americana reveal a comprehensive cockroach allergen profile.</title>
        <authorList>
            <person name="Wang L."/>
            <person name="Xiong Q."/>
            <person name="Saelim N."/>
            <person name="Wang L."/>
            <person name="Nong W."/>
            <person name="Wan A.T."/>
            <person name="Shi M."/>
            <person name="Liu X."/>
            <person name="Cao Q."/>
            <person name="Hui J.H.L."/>
            <person name="Sookrung N."/>
            <person name="Leung T.F."/>
            <person name="Tungtrongchitr A."/>
            <person name="Tsui S.K.W."/>
        </authorList>
    </citation>
    <scope>NUCLEOTIDE SEQUENCE [LARGE SCALE GENOMIC DNA]</scope>
    <source>
        <strain evidence="9">PWHHKU_190912</strain>
    </source>
</reference>
<feature type="compositionally biased region" description="Polar residues" evidence="7">
    <location>
        <begin position="815"/>
        <end position="824"/>
    </location>
</feature>
<dbReference type="InterPro" id="IPR003593">
    <property type="entry name" value="AAA+_ATPase"/>
</dbReference>
<evidence type="ECO:0000313" key="9">
    <source>
        <dbReference type="EMBL" id="KAJ4447105.1"/>
    </source>
</evidence>
<dbReference type="Proteomes" id="UP001148838">
    <property type="component" value="Unassembled WGS sequence"/>
</dbReference>
<evidence type="ECO:0000256" key="7">
    <source>
        <dbReference type="SAM" id="MobiDB-lite"/>
    </source>
</evidence>
<evidence type="ECO:0000256" key="3">
    <source>
        <dbReference type="ARBA" id="ARBA00019081"/>
    </source>
</evidence>
<name>A0ABQ8TNZ1_PERAM</name>
<dbReference type="Pfam" id="PF00004">
    <property type="entry name" value="AAA"/>
    <property type="match status" value="1"/>
</dbReference>
<dbReference type="InterPro" id="IPR027417">
    <property type="entry name" value="P-loop_NTPase"/>
</dbReference>
<comment type="caution">
    <text evidence="9">The sequence shown here is derived from an EMBL/GenBank/DDBJ whole genome shotgun (WGS) entry which is preliminary data.</text>
</comment>
<feature type="compositionally biased region" description="Basic and acidic residues" evidence="7">
    <location>
        <begin position="738"/>
        <end position="760"/>
    </location>
</feature>
<feature type="compositionally biased region" description="Basic residues" evidence="7">
    <location>
        <begin position="692"/>
        <end position="701"/>
    </location>
</feature>
<evidence type="ECO:0000256" key="1">
    <source>
        <dbReference type="ARBA" id="ARBA00004123"/>
    </source>
</evidence>
<keyword evidence="5" id="KW-0238">DNA-binding</keyword>
<comment type="subcellular location">
    <subcellularLocation>
        <location evidence="1">Nucleus</location>
    </subcellularLocation>
</comment>
<feature type="compositionally biased region" description="Basic and acidic residues" evidence="7">
    <location>
        <begin position="355"/>
        <end position="374"/>
    </location>
</feature>
<dbReference type="Pfam" id="PF22606">
    <property type="entry name" value="Cdc6-ORC-like_ATPase_lid"/>
    <property type="match status" value="1"/>
</dbReference>
<dbReference type="InterPro" id="IPR043151">
    <property type="entry name" value="BAH_sf"/>
</dbReference>
<feature type="compositionally biased region" description="Polar residues" evidence="7">
    <location>
        <begin position="782"/>
        <end position="794"/>
    </location>
</feature>
<proteinExistence type="inferred from homology"/>
<evidence type="ECO:0000256" key="6">
    <source>
        <dbReference type="ARBA" id="ARBA00023242"/>
    </source>
</evidence>
<feature type="domain" description="BAH" evidence="8">
    <location>
        <begin position="14"/>
        <end position="148"/>
    </location>
</feature>
<keyword evidence="10" id="KW-1185">Reference proteome</keyword>
<dbReference type="InterPro" id="IPR054425">
    <property type="entry name" value="Cdc6_ORC1-like_ATPase_lid"/>
</dbReference>
<dbReference type="Gene3D" id="2.30.30.490">
    <property type="match status" value="1"/>
</dbReference>
<dbReference type="InterPro" id="IPR003959">
    <property type="entry name" value="ATPase_AAA_core"/>
</dbReference>
<feature type="region of interest" description="Disordered" evidence="7">
    <location>
        <begin position="271"/>
        <end position="290"/>
    </location>
</feature>
<organism evidence="9 10">
    <name type="scientific">Periplaneta americana</name>
    <name type="common">American cockroach</name>
    <name type="synonym">Blatta americana</name>
    <dbReference type="NCBI Taxonomy" id="6978"/>
    <lineage>
        <taxon>Eukaryota</taxon>
        <taxon>Metazoa</taxon>
        <taxon>Ecdysozoa</taxon>
        <taxon>Arthropoda</taxon>
        <taxon>Hexapoda</taxon>
        <taxon>Insecta</taxon>
        <taxon>Pterygota</taxon>
        <taxon>Neoptera</taxon>
        <taxon>Polyneoptera</taxon>
        <taxon>Dictyoptera</taxon>
        <taxon>Blattodea</taxon>
        <taxon>Blattoidea</taxon>
        <taxon>Blattidae</taxon>
        <taxon>Blattinae</taxon>
        <taxon>Periplaneta</taxon>
    </lineage>
</organism>
<evidence type="ECO:0000313" key="10">
    <source>
        <dbReference type="Proteomes" id="UP001148838"/>
    </source>
</evidence>
<feature type="region of interest" description="Disordered" evidence="7">
    <location>
        <begin position="345"/>
        <end position="379"/>
    </location>
</feature>
<dbReference type="Gene3D" id="3.40.50.300">
    <property type="entry name" value="P-loop containing nucleotide triphosphate hydrolases"/>
    <property type="match status" value="2"/>
</dbReference>